<name>A0A225T223_9BURK</name>
<dbReference type="Gene3D" id="3.90.550.10">
    <property type="entry name" value="Spore Coat Polysaccharide Biosynthesis Protein SpsA, Chain A"/>
    <property type="match status" value="1"/>
</dbReference>
<evidence type="ECO:0000313" key="1">
    <source>
        <dbReference type="EMBL" id="OWY36163.1"/>
    </source>
</evidence>
<dbReference type="InterPro" id="IPR050834">
    <property type="entry name" value="Glycosyltransf_2"/>
</dbReference>
<dbReference type="AlphaFoldDB" id="A0A225T223"/>
<dbReference type="Proteomes" id="UP000214747">
    <property type="component" value="Unassembled WGS sequence"/>
</dbReference>
<dbReference type="CDD" id="cd00761">
    <property type="entry name" value="Glyco_tranf_GTA_type"/>
    <property type="match status" value="1"/>
</dbReference>
<dbReference type="PANTHER" id="PTHR43685">
    <property type="entry name" value="GLYCOSYLTRANSFERASE"/>
    <property type="match status" value="1"/>
</dbReference>
<evidence type="ECO:0008006" key="3">
    <source>
        <dbReference type="Google" id="ProtNLM"/>
    </source>
</evidence>
<comment type="caution">
    <text evidence="1">The sequence shown here is derived from an EMBL/GenBank/DDBJ whole genome shotgun (WGS) entry which is preliminary data.</text>
</comment>
<gene>
    <name evidence="1" type="ORF">CEJ45_02830</name>
</gene>
<dbReference type="SUPFAM" id="SSF53448">
    <property type="entry name" value="Nucleotide-diphospho-sugar transferases"/>
    <property type="match status" value="1"/>
</dbReference>
<evidence type="ECO:0000313" key="2">
    <source>
        <dbReference type="Proteomes" id="UP000214747"/>
    </source>
</evidence>
<proteinExistence type="predicted"/>
<dbReference type="Pfam" id="PF13641">
    <property type="entry name" value="Glyco_tranf_2_3"/>
    <property type="match status" value="1"/>
</dbReference>
<reference evidence="1 2" key="1">
    <citation type="journal article" date="2010" name="Int. J. Syst. Evol. Microbiol.">
        <title>Reclassification of Herbaspirillum putei as a later heterotypic synonym of Herbaspirillum huttiense, with the description of H. huttiense subsp. huttiense subsp. nov. and H. huttiense subsp. putei subsp. nov., comb. nov., and description of Herbaspirillum aquaticum sp. nov.</title>
        <authorList>
            <person name="Dobritsa A.P."/>
            <person name="Reddy M.C."/>
            <person name="Samadpour M."/>
        </authorList>
    </citation>
    <scope>NUCLEOTIDE SEQUENCE [LARGE SCALE GENOMIC DNA]</scope>
    <source>
        <strain evidence="1 2">IEH 4430</strain>
    </source>
</reference>
<dbReference type="InterPro" id="IPR029044">
    <property type="entry name" value="Nucleotide-diphossugar_trans"/>
</dbReference>
<dbReference type="RefSeq" id="WP_088753719.1">
    <property type="nucleotide sequence ID" value="NZ_NJGV01000002.1"/>
</dbReference>
<dbReference type="EMBL" id="NJGV01000002">
    <property type="protein sequence ID" value="OWY36163.1"/>
    <property type="molecule type" value="Genomic_DNA"/>
</dbReference>
<keyword evidence="2" id="KW-1185">Reference proteome</keyword>
<accession>A0A225T223</accession>
<organism evidence="1 2">
    <name type="scientific">Herbaspirillum aquaticum</name>
    <dbReference type="NCBI Taxonomy" id="568783"/>
    <lineage>
        <taxon>Bacteria</taxon>
        <taxon>Pseudomonadati</taxon>
        <taxon>Pseudomonadota</taxon>
        <taxon>Betaproteobacteria</taxon>
        <taxon>Burkholderiales</taxon>
        <taxon>Oxalobacteraceae</taxon>
        <taxon>Herbaspirillum</taxon>
    </lineage>
</organism>
<sequence length="314" mass="34736">MSMPETMQLRIVIGIPTFRRPDLLRILLDSLLPEIQGRDVYVVVADNDCGTEAQAVVAEFTQHWPVAECIPVRERGVAQVRNALVRRAAEVCPEWDWLLMLDDDGRVTPGWLDQVLQTGQRFDAHLVGGPVDGLLPDSASIFARNSIFASRKRWPTGLVSTLNTTQNLAVARKTVDLIGIPLFRNEYGASGGEDYDLFRRVARAKGRIAWCDEALVIEPAPSDRLTFISLLRRYATTGAYMVRIDRFYDGLPSTSWNACKGLAVSLLRTVAAAVLMRRDTCARSILVTAHYCGRIAGLAGARTARYVSSEGKNS</sequence>
<dbReference type="PANTHER" id="PTHR43685:SF11">
    <property type="entry name" value="GLYCOSYLTRANSFERASE TAGX-RELATED"/>
    <property type="match status" value="1"/>
</dbReference>
<protein>
    <recommendedName>
        <fullName evidence="3">Glycosyltransferase 2-like domain-containing protein</fullName>
    </recommendedName>
</protein>